<evidence type="ECO:0000256" key="1">
    <source>
        <dbReference type="ARBA" id="ARBA00022679"/>
    </source>
</evidence>
<dbReference type="Proteomes" id="UP000037267">
    <property type="component" value="Unassembled WGS sequence"/>
</dbReference>
<dbReference type="PANTHER" id="PTHR43420">
    <property type="entry name" value="ACETYLTRANSFERASE"/>
    <property type="match status" value="1"/>
</dbReference>
<dbReference type="InterPro" id="IPR000182">
    <property type="entry name" value="GNAT_dom"/>
</dbReference>
<dbReference type="SUPFAM" id="SSF55729">
    <property type="entry name" value="Acyl-CoA N-acyltransferases (Nat)"/>
    <property type="match status" value="1"/>
</dbReference>
<sequence length="98" mass="11545">MNMIMGKPVVKEDTECSIDFLTTDVNYRRKGIATQLIGYIYKDMNYESYLLEVFSTNTNAKRLYEKLGFETQEIQKNIFIRLRGLGSIIKMKKYVNKK</sequence>
<dbReference type="InterPro" id="IPR016181">
    <property type="entry name" value="Acyl_CoA_acyltransferase"/>
</dbReference>
<dbReference type="AlphaFoldDB" id="A0A0L0W9X0"/>
<keyword evidence="5" id="KW-1185">Reference proteome</keyword>
<evidence type="ECO:0000313" key="4">
    <source>
        <dbReference type="EMBL" id="KNF08329.1"/>
    </source>
</evidence>
<evidence type="ECO:0000313" key="5">
    <source>
        <dbReference type="Proteomes" id="UP000037267"/>
    </source>
</evidence>
<reference evidence="5" key="1">
    <citation type="submission" date="2015-07" db="EMBL/GenBank/DDBJ databases">
        <title>Draft genome sequence of the purine-degrading Gottschalkia purinilyticum DSM 1384 (formerly Clostridium purinilyticum).</title>
        <authorList>
            <person name="Poehlein A."/>
            <person name="Schiel-Bengelsdorf B."/>
            <person name="Bengelsdorf F.R."/>
            <person name="Daniel R."/>
            <person name="Duerre P."/>
        </authorList>
    </citation>
    <scope>NUCLEOTIDE SEQUENCE [LARGE SCALE GENOMIC DNA]</scope>
    <source>
        <strain evidence="5">DSM 1384</strain>
    </source>
</reference>
<proteinExistence type="predicted"/>
<feature type="domain" description="N-acetyltransferase" evidence="3">
    <location>
        <begin position="1"/>
        <end position="96"/>
    </location>
</feature>
<gene>
    <name evidence="4" type="ORF">CLPU_8c00940</name>
</gene>
<dbReference type="STRING" id="1503.CLPU_8c00940"/>
<dbReference type="GO" id="GO:0016747">
    <property type="term" value="F:acyltransferase activity, transferring groups other than amino-acyl groups"/>
    <property type="evidence" value="ECO:0007669"/>
    <property type="project" value="InterPro"/>
</dbReference>
<protein>
    <submittedName>
        <fullName evidence="4">Acetyltransferase</fullName>
    </submittedName>
</protein>
<dbReference type="InterPro" id="IPR050680">
    <property type="entry name" value="YpeA/RimI_acetyltransf"/>
</dbReference>
<accession>A0A0L0W9X0</accession>
<evidence type="ECO:0000259" key="3">
    <source>
        <dbReference type="PROSITE" id="PS51186"/>
    </source>
</evidence>
<dbReference type="PROSITE" id="PS51186">
    <property type="entry name" value="GNAT"/>
    <property type="match status" value="1"/>
</dbReference>
<name>A0A0L0W9X0_GOTPU</name>
<dbReference type="CDD" id="cd04301">
    <property type="entry name" value="NAT_SF"/>
    <property type="match status" value="1"/>
</dbReference>
<dbReference type="Gene3D" id="3.40.630.30">
    <property type="match status" value="1"/>
</dbReference>
<keyword evidence="1 4" id="KW-0808">Transferase</keyword>
<comment type="caution">
    <text evidence="4">The sequence shown here is derived from an EMBL/GenBank/DDBJ whole genome shotgun (WGS) entry which is preliminary data.</text>
</comment>
<evidence type="ECO:0000256" key="2">
    <source>
        <dbReference type="ARBA" id="ARBA00023315"/>
    </source>
</evidence>
<dbReference type="PANTHER" id="PTHR43420:SF44">
    <property type="entry name" value="ACETYLTRANSFERASE YPEA"/>
    <property type="match status" value="1"/>
</dbReference>
<keyword evidence="2" id="KW-0012">Acyltransferase</keyword>
<dbReference type="Pfam" id="PF00583">
    <property type="entry name" value="Acetyltransf_1"/>
    <property type="match status" value="1"/>
</dbReference>
<organism evidence="4 5">
    <name type="scientific">Gottschalkia purinilytica</name>
    <name type="common">Clostridium purinilyticum</name>
    <dbReference type="NCBI Taxonomy" id="1503"/>
    <lineage>
        <taxon>Bacteria</taxon>
        <taxon>Bacillati</taxon>
        <taxon>Bacillota</taxon>
        <taxon>Tissierellia</taxon>
        <taxon>Tissierellales</taxon>
        <taxon>Gottschalkiaceae</taxon>
        <taxon>Gottschalkia</taxon>
    </lineage>
</organism>
<dbReference type="EMBL" id="LGSS01000008">
    <property type="protein sequence ID" value="KNF08329.1"/>
    <property type="molecule type" value="Genomic_DNA"/>
</dbReference>